<dbReference type="InParanoid" id="A0A0C3P627"/>
<dbReference type="Pfam" id="PF00067">
    <property type="entry name" value="p450"/>
    <property type="match status" value="2"/>
</dbReference>
<dbReference type="HOGENOM" id="CLU_001570_27_0_1"/>
<evidence type="ECO:0000313" key="10">
    <source>
        <dbReference type="EMBL" id="KIO02981.1"/>
    </source>
</evidence>
<sequence length="616" mass="70350">MVKVPPGFIYIARRLHRLVRPLVLVYASSKIWAIVFDKPLPRWLRVSAYLFSIPVAMACSVLYADLRDRREAALRGSVLVPRVQSRWPGGFHILLSLARAFRKGHIGEPFDRYCQEYGPAVNVRFMFENRIFTTEPEHIKAILSTQFNSFEKGPVLRDQLNALLGTGVFNSDGATWKFHRSMTRPFFSKERISHFDTFEKHAEDALNQTKARFKEGYPVDFQDMVGRFTLDSATEFLFGKSVRSLSAGLIYPKDSLPERNKPYVNHPSNVFVRAFLEAQSQVAFRGRLGSFWHLAEFWSDRVQKEMKDCHKFIDPILKDALETKGKQSAGQMCAETKGGLEDTLLGHLVNYLTVIRDEIVNILIAARDTTASALTFLVYMLSQHPDVLERLRAEVLSNVGSSRRPTYDDVRDMKYMRAVVNETLRLYAPVPFNARLDLDAVTRVAMVVPDSLSLFRTSAEAAVWPGVNGGPPIYIPPKARTPYSVFLMHRREDLWGPDAEIFDPDRFLDERLKYLTSNPFIFLPFNAGPRICLGQQFAYNEMSFFLVRLLQTFSSITLAEDVQTRPHAEWGKGIGRNSQEKVIIRSHLTLYVEVSTGHHDLIHEEKLIVAAFYSLS</sequence>
<dbReference type="PRINTS" id="PR00385">
    <property type="entry name" value="P450"/>
</dbReference>
<keyword evidence="6 8" id="KW-0408">Iron</keyword>
<keyword evidence="11" id="KW-1185">Reference proteome</keyword>
<comment type="cofactor">
    <cofactor evidence="1 8">
        <name>heme</name>
        <dbReference type="ChEBI" id="CHEBI:30413"/>
    </cofactor>
</comment>
<dbReference type="OrthoDB" id="1470350at2759"/>
<gene>
    <name evidence="10" type="ORF">M404DRAFT_27314</name>
</gene>
<dbReference type="AlphaFoldDB" id="A0A0C3P627"/>
<evidence type="ECO:0000256" key="8">
    <source>
        <dbReference type="PIRSR" id="PIRSR602401-1"/>
    </source>
</evidence>
<keyword evidence="4 8" id="KW-0479">Metal-binding</keyword>
<comment type="similarity">
    <text evidence="2 9">Belongs to the cytochrome P450 family.</text>
</comment>
<evidence type="ECO:0000256" key="3">
    <source>
        <dbReference type="ARBA" id="ARBA00022617"/>
    </source>
</evidence>
<evidence type="ECO:0000256" key="6">
    <source>
        <dbReference type="ARBA" id="ARBA00023004"/>
    </source>
</evidence>
<dbReference type="PROSITE" id="PS00086">
    <property type="entry name" value="CYTOCHROME_P450"/>
    <property type="match status" value="1"/>
</dbReference>
<dbReference type="InterPro" id="IPR001128">
    <property type="entry name" value="Cyt_P450"/>
</dbReference>
<reference evidence="11" key="2">
    <citation type="submission" date="2015-01" db="EMBL/GenBank/DDBJ databases">
        <title>Evolutionary Origins and Diversification of the Mycorrhizal Mutualists.</title>
        <authorList>
            <consortium name="DOE Joint Genome Institute"/>
            <consortium name="Mycorrhizal Genomics Consortium"/>
            <person name="Kohler A."/>
            <person name="Kuo A."/>
            <person name="Nagy L.G."/>
            <person name="Floudas D."/>
            <person name="Copeland A."/>
            <person name="Barry K.W."/>
            <person name="Cichocki N."/>
            <person name="Veneault-Fourrey C."/>
            <person name="LaButti K."/>
            <person name="Lindquist E.A."/>
            <person name="Lipzen A."/>
            <person name="Lundell T."/>
            <person name="Morin E."/>
            <person name="Murat C."/>
            <person name="Riley R."/>
            <person name="Ohm R."/>
            <person name="Sun H."/>
            <person name="Tunlid A."/>
            <person name="Henrissat B."/>
            <person name="Grigoriev I.V."/>
            <person name="Hibbett D.S."/>
            <person name="Martin F."/>
        </authorList>
    </citation>
    <scope>NUCLEOTIDE SEQUENCE [LARGE SCALE GENOMIC DNA]</scope>
    <source>
        <strain evidence="11">Marx 270</strain>
    </source>
</reference>
<dbReference type="InterPro" id="IPR002401">
    <property type="entry name" value="Cyt_P450_E_grp-I"/>
</dbReference>
<feature type="binding site" description="axial binding residue" evidence="8">
    <location>
        <position position="532"/>
    </location>
    <ligand>
        <name>heme</name>
        <dbReference type="ChEBI" id="CHEBI:30413"/>
    </ligand>
    <ligandPart>
        <name>Fe</name>
        <dbReference type="ChEBI" id="CHEBI:18248"/>
    </ligandPart>
</feature>
<keyword evidence="3 8" id="KW-0349">Heme</keyword>
<dbReference type="GO" id="GO:0016705">
    <property type="term" value="F:oxidoreductase activity, acting on paired donors, with incorporation or reduction of molecular oxygen"/>
    <property type="evidence" value="ECO:0007669"/>
    <property type="project" value="InterPro"/>
</dbReference>
<evidence type="ECO:0000256" key="5">
    <source>
        <dbReference type="ARBA" id="ARBA00023002"/>
    </source>
</evidence>
<dbReference type="PANTHER" id="PTHR24287">
    <property type="entry name" value="P450, PUTATIVE (EUROFUNG)-RELATED"/>
    <property type="match status" value="1"/>
</dbReference>
<evidence type="ECO:0000256" key="9">
    <source>
        <dbReference type="RuleBase" id="RU000461"/>
    </source>
</evidence>
<dbReference type="EMBL" id="KN831978">
    <property type="protein sequence ID" value="KIO02981.1"/>
    <property type="molecule type" value="Genomic_DNA"/>
</dbReference>
<evidence type="ECO:0000256" key="1">
    <source>
        <dbReference type="ARBA" id="ARBA00001971"/>
    </source>
</evidence>
<accession>A0A0C3P627</accession>
<dbReference type="STRING" id="870435.A0A0C3P627"/>
<evidence type="ECO:0000256" key="2">
    <source>
        <dbReference type="ARBA" id="ARBA00010617"/>
    </source>
</evidence>
<evidence type="ECO:0000256" key="4">
    <source>
        <dbReference type="ARBA" id="ARBA00022723"/>
    </source>
</evidence>
<dbReference type="Proteomes" id="UP000054217">
    <property type="component" value="Unassembled WGS sequence"/>
</dbReference>
<dbReference type="GO" id="GO:0004497">
    <property type="term" value="F:monooxygenase activity"/>
    <property type="evidence" value="ECO:0007669"/>
    <property type="project" value="UniProtKB-KW"/>
</dbReference>
<dbReference type="GO" id="GO:0005506">
    <property type="term" value="F:iron ion binding"/>
    <property type="evidence" value="ECO:0007669"/>
    <property type="project" value="InterPro"/>
</dbReference>
<dbReference type="CDD" id="cd11063">
    <property type="entry name" value="CYP52"/>
    <property type="match status" value="1"/>
</dbReference>
<dbReference type="PANTHER" id="PTHR24287:SF1">
    <property type="entry name" value="P450, PUTATIVE (EUROFUNG)-RELATED"/>
    <property type="match status" value="1"/>
</dbReference>
<dbReference type="InterPro" id="IPR036396">
    <property type="entry name" value="Cyt_P450_sf"/>
</dbReference>
<name>A0A0C3P627_PISTI</name>
<evidence type="ECO:0000313" key="11">
    <source>
        <dbReference type="Proteomes" id="UP000054217"/>
    </source>
</evidence>
<proteinExistence type="inferred from homology"/>
<dbReference type="InterPro" id="IPR017972">
    <property type="entry name" value="Cyt_P450_CS"/>
</dbReference>
<evidence type="ECO:0008006" key="12">
    <source>
        <dbReference type="Google" id="ProtNLM"/>
    </source>
</evidence>
<evidence type="ECO:0000256" key="7">
    <source>
        <dbReference type="ARBA" id="ARBA00023033"/>
    </source>
</evidence>
<keyword evidence="5 9" id="KW-0560">Oxidoreductase</keyword>
<dbReference type="InterPro" id="IPR047146">
    <property type="entry name" value="Cyt_P450_E_CYP52_fungi"/>
</dbReference>
<reference evidence="10 11" key="1">
    <citation type="submission" date="2014-04" db="EMBL/GenBank/DDBJ databases">
        <authorList>
            <consortium name="DOE Joint Genome Institute"/>
            <person name="Kuo A."/>
            <person name="Kohler A."/>
            <person name="Costa M.D."/>
            <person name="Nagy L.G."/>
            <person name="Floudas D."/>
            <person name="Copeland A."/>
            <person name="Barry K.W."/>
            <person name="Cichocki N."/>
            <person name="Veneault-Fourrey C."/>
            <person name="LaButti K."/>
            <person name="Lindquist E.A."/>
            <person name="Lipzen A."/>
            <person name="Lundell T."/>
            <person name="Morin E."/>
            <person name="Murat C."/>
            <person name="Sun H."/>
            <person name="Tunlid A."/>
            <person name="Henrissat B."/>
            <person name="Grigoriev I.V."/>
            <person name="Hibbett D.S."/>
            <person name="Martin F."/>
            <person name="Nordberg H.P."/>
            <person name="Cantor M.N."/>
            <person name="Hua S.X."/>
        </authorList>
    </citation>
    <scope>NUCLEOTIDE SEQUENCE [LARGE SCALE GENOMIC DNA]</scope>
    <source>
        <strain evidence="10 11">Marx 270</strain>
    </source>
</reference>
<dbReference type="SUPFAM" id="SSF48264">
    <property type="entry name" value="Cytochrome P450"/>
    <property type="match status" value="1"/>
</dbReference>
<keyword evidence="7 9" id="KW-0503">Monooxygenase</keyword>
<protein>
    <recommendedName>
        <fullName evidence="12">Cytochrome P450</fullName>
    </recommendedName>
</protein>
<organism evidence="10 11">
    <name type="scientific">Pisolithus tinctorius Marx 270</name>
    <dbReference type="NCBI Taxonomy" id="870435"/>
    <lineage>
        <taxon>Eukaryota</taxon>
        <taxon>Fungi</taxon>
        <taxon>Dikarya</taxon>
        <taxon>Basidiomycota</taxon>
        <taxon>Agaricomycotina</taxon>
        <taxon>Agaricomycetes</taxon>
        <taxon>Agaricomycetidae</taxon>
        <taxon>Boletales</taxon>
        <taxon>Sclerodermatineae</taxon>
        <taxon>Pisolithaceae</taxon>
        <taxon>Pisolithus</taxon>
    </lineage>
</organism>
<dbReference type="GO" id="GO:0020037">
    <property type="term" value="F:heme binding"/>
    <property type="evidence" value="ECO:0007669"/>
    <property type="project" value="InterPro"/>
</dbReference>
<dbReference type="PRINTS" id="PR00463">
    <property type="entry name" value="EP450I"/>
</dbReference>
<dbReference type="Gene3D" id="1.10.630.10">
    <property type="entry name" value="Cytochrome P450"/>
    <property type="match status" value="1"/>
</dbReference>